<organism evidence="3 4">
    <name type="scientific">Streptomyces lunalinharesii</name>
    <dbReference type="NCBI Taxonomy" id="333384"/>
    <lineage>
        <taxon>Bacteria</taxon>
        <taxon>Bacillati</taxon>
        <taxon>Actinomycetota</taxon>
        <taxon>Actinomycetes</taxon>
        <taxon>Kitasatosporales</taxon>
        <taxon>Streptomycetaceae</taxon>
        <taxon>Streptomyces</taxon>
    </lineage>
</organism>
<gene>
    <name evidence="3" type="ORF">GCM10009864_15270</name>
</gene>
<feature type="region of interest" description="Disordered" evidence="1">
    <location>
        <begin position="44"/>
        <end position="80"/>
    </location>
</feature>
<evidence type="ECO:0000256" key="1">
    <source>
        <dbReference type="SAM" id="MobiDB-lite"/>
    </source>
</evidence>
<proteinExistence type="predicted"/>
<evidence type="ECO:0000313" key="3">
    <source>
        <dbReference type="EMBL" id="GAA2651929.1"/>
    </source>
</evidence>
<reference evidence="3 4" key="1">
    <citation type="journal article" date="2019" name="Int. J. Syst. Evol. Microbiol.">
        <title>The Global Catalogue of Microorganisms (GCM) 10K type strain sequencing project: providing services to taxonomists for standard genome sequencing and annotation.</title>
        <authorList>
            <consortium name="The Broad Institute Genomics Platform"/>
            <consortium name="The Broad Institute Genome Sequencing Center for Infectious Disease"/>
            <person name="Wu L."/>
            <person name="Ma J."/>
        </authorList>
    </citation>
    <scope>NUCLEOTIDE SEQUENCE [LARGE SCALE GENOMIC DNA]</scope>
    <source>
        <strain evidence="3 4">JCM 16374</strain>
    </source>
</reference>
<evidence type="ECO:0000256" key="2">
    <source>
        <dbReference type="SAM" id="Phobius"/>
    </source>
</evidence>
<keyword evidence="2" id="KW-0472">Membrane</keyword>
<evidence type="ECO:0008006" key="5">
    <source>
        <dbReference type="Google" id="ProtNLM"/>
    </source>
</evidence>
<protein>
    <recommendedName>
        <fullName evidence="5">Secreted protein</fullName>
    </recommendedName>
</protein>
<evidence type="ECO:0000313" key="4">
    <source>
        <dbReference type="Proteomes" id="UP001500994"/>
    </source>
</evidence>
<dbReference type="EMBL" id="BAAARK010000003">
    <property type="protein sequence ID" value="GAA2651929.1"/>
    <property type="molecule type" value="Genomic_DNA"/>
</dbReference>
<keyword evidence="4" id="KW-1185">Reference proteome</keyword>
<keyword evidence="2" id="KW-1133">Transmembrane helix</keyword>
<comment type="caution">
    <text evidence="3">The sequence shown here is derived from an EMBL/GenBank/DDBJ whole genome shotgun (WGS) entry which is preliminary data.</text>
</comment>
<name>A0ABN3RG75_9ACTN</name>
<dbReference type="Proteomes" id="UP001500994">
    <property type="component" value="Unassembled WGS sequence"/>
</dbReference>
<sequence length="80" mass="8294">MSALLSPALPHPASAVMPAAAASAAAVILLVVLTDFLLAGQEETRPRPVPAALRSSSETFGSGRWAGRNSMSDDRTSYPE</sequence>
<keyword evidence="2" id="KW-0812">Transmembrane</keyword>
<feature type="transmembrane region" description="Helical" evidence="2">
    <location>
        <begin position="15"/>
        <end position="38"/>
    </location>
</feature>
<accession>A0ABN3RG75</accession>
<feature type="compositionally biased region" description="Basic and acidic residues" evidence="1">
    <location>
        <begin position="71"/>
        <end position="80"/>
    </location>
</feature>